<dbReference type="PANTHER" id="PTHR11766:SF0">
    <property type="entry name" value="TYROSINE--TRNA LIGASE, MITOCHONDRIAL"/>
    <property type="match status" value="1"/>
</dbReference>
<dbReference type="Pfam" id="PF01105">
    <property type="entry name" value="EMP24_GP25L"/>
    <property type="match status" value="1"/>
</dbReference>
<dbReference type="CDD" id="cd00165">
    <property type="entry name" value="S4"/>
    <property type="match status" value="1"/>
</dbReference>
<dbReference type="Proteomes" id="UP001146120">
    <property type="component" value="Unassembled WGS sequence"/>
</dbReference>
<keyword evidence="12" id="KW-1133">Transmembrane helix</keyword>
<keyword evidence="15" id="KW-1185">Reference proteome</keyword>
<dbReference type="Gene3D" id="1.10.240.10">
    <property type="entry name" value="Tyrosyl-Transfer RNA Synthetase"/>
    <property type="match status" value="1"/>
</dbReference>
<dbReference type="PROSITE" id="PS50889">
    <property type="entry name" value="S4"/>
    <property type="match status" value="1"/>
</dbReference>
<dbReference type="FunFam" id="1.10.240.10:FF:000001">
    <property type="entry name" value="Tyrosine--tRNA ligase"/>
    <property type="match status" value="1"/>
</dbReference>
<keyword evidence="12" id="KW-0812">Transmembrane</keyword>
<keyword evidence="12" id="KW-0472">Membrane</keyword>
<dbReference type="Pfam" id="PF22421">
    <property type="entry name" value="SYY_C-terminal"/>
    <property type="match status" value="1"/>
</dbReference>
<keyword evidence="6 11" id="KW-0648">Protein biosynthesis</keyword>
<keyword evidence="4 11" id="KW-0067">ATP-binding</keyword>
<dbReference type="GO" id="GO:0005739">
    <property type="term" value="C:mitochondrion"/>
    <property type="evidence" value="ECO:0007669"/>
    <property type="project" value="TreeGrafter"/>
</dbReference>
<dbReference type="GO" id="GO:0003723">
    <property type="term" value="F:RNA binding"/>
    <property type="evidence" value="ECO:0007669"/>
    <property type="project" value="UniProtKB-KW"/>
</dbReference>
<evidence type="ECO:0000256" key="1">
    <source>
        <dbReference type="ARBA" id="ARBA00013160"/>
    </source>
</evidence>
<evidence type="ECO:0000313" key="15">
    <source>
        <dbReference type="Proteomes" id="UP001146120"/>
    </source>
</evidence>
<dbReference type="InterPro" id="IPR002305">
    <property type="entry name" value="aa-tRNA-synth_Ic"/>
</dbReference>
<name>A0AAV2YQ37_9STRA</name>
<dbReference type="GO" id="GO:0004831">
    <property type="term" value="F:tyrosine-tRNA ligase activity"/>
    <property type="evidence" value="ECO:0007669"/>
    <property type="project" value="UniProtKB-EC"/>
</dbReference>
<dbReference type="GO" id="GO:0006437">
    <property type="term" value="P:tyrosyl-tRNA aminoacylation"/>
    <property type="evidence" value="ECO:0007669"/>
    <property type="project" value="InterPro"/>
</dbReference>
<evidence type="ECO:0000256" key="2">
    <source>
        <dbReference type="ARBA" id="ARBA00022598"/>
    </source>
</evidence>
<comment type="caution">
    <text evidence="14">The sequence shown here is derived from an EMBL/GenBank/DDBJ whole genome shotgun (WGS) entry which is preliminary data.</text>
</comment>
<dbReference type="Gene3D" id="3.40.50.620">
    <property type="entry name" value="HUPs"/>
    <property type="match status" value="1"/>
</dbReference>
<evidence type="ECO:0000256" key="9">
    <source>
        <dbReference type="ARBA" id="ARBA00048248"/>
    </source>
</evidence>
<dbReference type="PRINTS" id="PR01040">
    <property type="entry name" value="TRNASYNTHTYR"/>
</dbReference>
<evidence type="ECO:0000256" key="8">
    <source>
        <dbReference type="ARBA" id="ARBA00033323"/>
    </source>
</evidence>
<dbReference type="Gene3D" id="3.10.290.10">
    <property type="entry name" value="RNA-binding S4 domain"/>
    <property type="match status" value="1"/>
</dbReference>
<dbReference type="EMBL" id="DAKRPA010000235">
    <property type="protein sequence ID" value="DAZ94754.1"/>
    <property type="molecule type" value="Genomic_DNA"/>
</dbReference>
<dbReference type="SUPFAM" id="SSF55174">
    <property type="entry name" value="Alpha-L RNA-binding motif"/>
    <property type="match status" value="1"/>
</dbReference>
<dbReference type="InterPro" id="IPR054608">
    <property type="entry name" value="SYY-like_C"/>
</dbReference>
<evidence type="ECO:0000259" key="13">
    <source>
        <dbReference type="SMART" id="SM01190"/>
    </source>
</evidence>
<sequence>MASTVVAIHTTIPMATTECFSIEAEKYKHGISLNYEVLRGVAESLEVELINEQGAVLYSNKGTNGRFLGPVEQGGMHNACFRNIIDAVGDVVVGFSFHADDPTHEVLSNADATKIKQAQDMEDLVYELTSTLDTVKDTQSYMKSIKNYHIQVIESTHNRILWWTCVEAVVLFVVAFWQISYLRRALEAVEALRARRMLAALTNQDVGSLLDKLVANATANRPAVYCGFDPTADSLHLGNLLQGIALRHFQVAGVRPILVVGGATGMVGDPSGKSDERSLLSPETVEHNARQIIHGLSPVLDFDCPRTGAIIVNNADWHAKMSAVDWLRDIGRHFRVNTMLTRESVKKRLDTDQGISFLEFSYQLFQAYDFLHLYRQHNCVAQLGGSDQWGNIASGCDLIRKATGNEAYGITLSLLTTAAGEKYGKSAGNAIWLDAKKTQVFDFFQYFLRADDRDVEQLLMSFTFLDLTEIREIVEEHSRAPEKRAAQKTLAESITRTMHGEDALRSAQGATEALFGKGTLTADQVLSMAGDAPMAFVPRSELVGKSLVDVAVSIGTWKSKAEGRRLIKGGGVYLNNIRVDHETKILGADDLLDGKLLLLRIGRRKNHIVQAQD</sequence>
<evidence type="ECO:0000256" key="6">
    <source>
        <dbReference type="ARBA" id="ARBA00022917"/>
    </source>
</evidence>
<proteinExistence type="inferred from homology"/>
<dbReference type="NCBIfam" id="TIGR00234">
    <property type="entry name" value="tyrS"/>
    <property type="match status" value="1"/>
</dbReference>
<dbReference type="PANTHER" id="PTHR11766">
    <property type="entry name" value="TYROSYL-TRNA SYNTHETASE"/>
    <property type="match status" value="1"/>
</dbReference>
<protein>
    <recommendedName>
        <fullName evidence="1 11">Tyrosine--tRNA ligase</fullName>
        <ecNumber evidence="1 11">6.1.1.1</ecNumber>
    </recommendedName>
    <alternativeName>
        <fullName evidence="8 11">Tyrosyl-tRNA synthetase</fullName>
    </alternativeName>
</protein>
<dbReference type="AlphaFoldDB" id="A0AAV2YQ37"/>
<accession>A0AAV2YQ37</accession>
<evidence type="ECO:0000256" key="4">
    <source>
        <dbReference type="ARBA" id="ARBA00022840"/>
    </source>
</evidence>
<dbReference type="CDD" id="cd00805">
    <property type="entry name" value="TyrRS_core"/>
    <property type="match status" value="1"/>
</dbReference>
<dbReference type="InterPro" id="IPR024088">
    <property type="entry name" value="Tyr-tRNA-ligase_bac-type"/>
</dbReference>
<dbReference type="Pfam" id="PF00579">
    <property type="entry name" value="tRNA-synt_1b"/>
    <property type="match status" value="1"/>
</dbReference>
<dbReference type="EC" id="6.1.1.1" evidence="1 11"/>
<evidence type="ECO:0000256" key="5">
    <source>
        <dbReference type="ARBA" id="ARBA00022884"/>
    </source>
</evidence>
<feature type="transmembrane region" description="Helical" evidence="12">
    <location>
        <begin position="160"/>
        <end position="177"/>
    </location>
</feature>
<comment type="similarity">
    <text evidence="11">Belongs to the class-I aminoacyl-tRNA synthetase family.</text>
</comment>
<evidence type="ECO:0000256" key="7">
    <source>
        <dbReference type="ARBA" id="ARBA00023146"/>
    </source>
</evidence>
<evidence type="ECO:0000256" key="3">
    <source>
        <dbReference type="ARBA" id="ARBA00022741"/>
    </source>
</evidence>
<dbReference type="HAMAP" id="MF_02006">
    <property type="entry name" value="Tyr_tRNA_synth_type1"/>
    <property type="match status" value="1"/>
</dbReference>
<evidence type="ECO:0000256" key="12">
    <source>
        <dbReference type="SAM" id="Phobius"/>
    </source>
</evidence>
<dbReference type="InterPro" id="IPR001412">
    <property type="entry name" value="aa-tRNA-synth_I_CS"/>
</dbReference>
<keyword evidence="7 11" id="KW-0030">Aminoacyl-tRNA synthetase</keyword>
<feature type="domain" description="GOLD" evidence="13">
    <location>
        <begin position="7"/>
        <end position="187"/>
    </location>
</feature>
<dbReference type="InterPro" id="IPR009038">
    <property type="entry name" value="GOLD_dom"/>
</dbReference>
<evidence type="ECO:0000256" key="10">
    <source>
        <dbReference type="PROSITE-ProRule" id="PRU00182"/>
    </source>
</evidence>
<keyword evidence="5 10" id="KW-0694">RNA-binding</keyword>
<gene>
    <name evidence="14" type="ORF">N0F65_011570</name>
</gene>
<reference evidence="14" key="1">
    <citation type="submission" date="2022-11" db="EMBL/GenBank/DDBJ databases">
        <authorList>
            <person name="Morgan W.R."/>
            <person name="Tartar A."/>
        </authorList>
    </citation>
    <scope>NUCLEOTIDE SEQUENCE</scope>
    <source>
        <strain evidence="14">ARSEF 373</strain>
    </source>
</reference>
<dbReference type="InterPro" id="IPR024107">
    <property type="entry name" value="Tyr-tRNA-ligase_bac_1"/>
</dbReference>
<dbReference type="GO" id="GO:0005524">
    <property type="term" value="F:ATP binding"/>
    <property type="evidence" value="ECO:0007669"/>
    <property type="project" value="UniProtKB-KW"/>
</dbReference>
<dbReference type="GO" id="GO:0005829">
    <property type="term" value="C:cytosol"/>
    <property type="evidence" value="ECO:0007669"/>
    <property type="project" value="TreeGrafter"/>
</dbReference>
<dbReference type="PROSITE" id="PS00178">
    <property type="entry name" value="AA_TRNA_LIGASE_I"/>
    <property type="match status" value="1"/>
</dbReference>
<dbReference type="InterPro" id="IPR014729">
    <property type="entry name" value="Rossmann-like_a/b/a_fold"/>
</dbReference>
<dbReference type="InterPro" id="IPR002307">
    <property type="entry name" value="Tyr-tRNA-ligase"/>
</dbReference>
<keyword evidence="3 11" id="KW-0547">Nucleotide-binding</keyword>
<organism evidence="14 15">
    <name type="scientific">Lagenidium giganteum</name>
    <dbReference type="NCBI Taxonomy" id="4803"/>
    <lineage>
        <taxon>Eukaryota</taxon>
        <taxon>Sar</taxon>
        <taxon>Stramenopiles</taxon>
        <taxon>Oomycota</taxon>
        <taxon>Peronosporomycetes</taxon>
        <taxon>Pythiales</taxon>
        <taxon>Pythiaceae</taxon>
    </lineage>
</organism>
<dbReference type="FunFam" id="3.10.290.10:FF:000014">
    <property type="entry name" value="Tyrosine--tRNA ligase"/>
    <property type="match status" value="1"/>
</dbReference>
<evidence type="ECO:0000313" key="14">
    <source>
        <dbReference type="EMBL" id="DAZ94754.1"/>
    </source>
</evidence>
<dbReference type="InterPro" id="IPR036986">
    <property type="entry name" value="S4_RNA-bd_sf"/>
</dbReference>
<reference evidence="14" key="2">
    <citation type="journal article" date="2023" name="Microbiol Resour">
        <title>Decontamination and Annotation of the Draft Genome Sequence of the Oomycete Lagenidium giganteum ARSEF 373.</title>
        <authorList>
            <person name="Morgan W.R."/>
            <person name="Tartar A."/>
        </authorList>
    </citation>
    <scope>NUCLEOTIDE SEQUENCE</scope>
    <source>
        <strain evidence="14">ARSEF 373</strain>
    </source>
</reference>
<keyword evidence="2 11" id="KW-0436">Ligase</keyword>
<dbReference type="SMART" id="SM01190">
    <property type="entry name" value="EMP24_GP25L"/>
    <property type="match status" value="1"/>
</dbReference>
<evidence type="ECO:0000256" key="11">
    <source>
        <dbReference type="RuleBase" id="RU361234"/>
    </source>
</evidence>
<comment type="catalytic activity">
    <reaction evidence="9 11">
        <text>tRNA(Tyr) + L-tyrosine + ATP = L-tyrosyl-tRNA(Tyr) + AMP + diphosphate + H(+)</text>
        <dbReference type="Rhea" id="RHEA:10220"/>
        <dbReference type="Rhea" id="RHEA-COMP:9706"/>
        <dbReference type="Rhea" id="RHEA-COMP:9707"/>
        <dbReference type="ChEBI" id="CHEBI:15378"/>
        <dbReference type="ChEBI" id="CHEBI:30616"/>
        <dbReference type="ChEBI" id="CHEBI:33019"/>
        <dbReference type="ChEBI" id="CHEBI:58315"/>
        <dbReference type="ChEBI" id="CHEBI:78442"/>
        <dbReference type="ChEBI" id="CHEBI:78536"/>
        <dbReference type="ChEBI" id="CHEBI:456215"/>
        <dbReference type="EC" id="6.1.1.1"/>
    </reaction>
</comment>
<dbReference type="SUPFAM" id="SSF52374">
    <property type="entry name" value="Nucleotidylyl transferase"/>
    <property type="match status" value="1"/>
</dbReference>